<dbReference type="KEGG" id="mai:MICA_1388"/>
<keyword evidence="2" id="KW-1185">Reference proteome</keyword>
<dbReference type="Proteomes" id="UP000009286">
    <property type="component" value="Chromosome"/>
</dbReference>
<dbReference type="HOGENOM" id="CLU_1720220_0_0_5"/>
<sequence length="152" mass="17878">MTKQDREFSTKIKDHIKMKDEVIRVSEIHPGNWERVCFTAAGAEGDAIRSVSEFKNIEANNLIVINRERSDTRHGDMFEWGIYFYYPPNKIEYFRIDNSDMYPNQLGATADDYACASYENAYFKAMQDERVNKSGNVYLNIQLTNIRREKRQ</sequence>
<proteinExistence type="predicted"/>
<reference evidence="1 2" key="1">
    <citation type="journal article" date="2011" name="BMC Genomics">
        <title>Genomic insights into an obligate epibiotic bacterial predator: Micavibrio aeruginosavorus ARL-13.</title>
        <authorList>
            <person name="Wang Z."/>
            <person name="Kadouri D."/>
            <person name="Wu M."/>
        </authorList>
    </citation>
    <scope>NUCLEOTIDE SEQUENCE [LARGE SCALE GENOMIC DNA]</scope>
    <source>
        <strain evidence="1 2">ARL-13</strain>
    </source>
</reference>
<protein>
    <submittedName>
        <fullName evidence="1">Uncharacterized protein</fullName>
    </submittedName>
</protein>
<evidence type="ECO:0000313" key="1">
    <source>
        <dbReference type="EMBL" id="AEP09706.1"/>
    </source>
</evidence>
<accession>G2KM10</accession>
<name>G2KM10_MICAA</name>
<evidence type="ECO:0000313" key="2">
    <source>
        <dbReference type="Proteomes" id="UP000009286"/>
    </source>
</evidence>
<dbReference type="AlphaFoldDB" id="G2KM10"/>
<organism evidence="1 2">
    <name type="scientific">Micavibrio aeruginosavorus (strain ARL-13)</name>
    <dbReference type="NCBI Taxonomy" id="856793"/>
    <lineage>
        <taxon>Bacteria</taxon>
        <taxon>Pseudomonadati</taxon>
        <taxon>Bdellovibrionota</taxon>
        <taxon>Bdellovibrionia</taxon>
        <taxon>Bdellovibrionales</taxon>
        <taxon>Pseudobdellovibrionaceae</taxon>
        <taxon>Micavibrio</taxon>
    </lineage>
</organism>
<dbReference type="EMBL" id="CP002382">
    <property type="protein sequence ID" value="AEP09706.1"/>
    <property type="molecule type" value="Genomic_DNA"/>
</dbReference>
<gene>
    <name evidence="1" type="ordered locus">MICA_1388</name>
</gene>